<proteinExistence type="predicted"/>
<name>A0A4R0IIG2_9ACTN</name>
<dbReference type="Proteomes" id="UP000292385">
    <property type="component" value="Unassembled WGS sequence"/>
</dbReference>
<dbReference type="EMBL" id="SJKC01000007">
    <property type="protein sequence ID" value="TCC31006.1"/>
    <property type="molecule type" value="Genomic_DNA"/>
</dbReference>
<keyword evidence="3" id="KW-1185">Reference proteome</keyword>
<evidence type="ECO:0000313" key="1">
    <source>
        <dbReference type="EMBL" id="TCC24589.1"/>
    </source>
</evidence>
<protein>
    <submittedName>
        <fullName evidence="2">Uncharacterized protein</fullName>
    </submittedName>
</protein>
<reference evidence="3 4" key="1">
    <citation type="submission" date="2019-02" db="EMBL/GenBank/DDBJ databases">
        <title>Kribbella capetownensis sp. nov. and Kribbella speibonae sp. nov., isolated from soil.</title>
        <authorList>
            <person name="Curtis S.M."/>
            <person name="Norton I."/>
            <person name="Everest G.J."/>
            <person name="Meyers P.R."/>
        </authorList>
    </citation>
    <scope>NUCLEOTIDE SEQUENCE [LARGE SCALE GENOMIC DNA]</scope>
    <source>
        <strain evidence="1 3">SK5</strain>
        <strain evidence="2 4">YM55</strain>
    </source>
</reference>
<accession>A0A4R0IIG2</accession>
<gene>
    <name evidence="1" type="ORF">E0H58_10165</name>
    <name evidence="2" type="ORF">E0H92_38615</name>
</gene>
<sequence length="157" mass="17201">MTIADRRTAMHEALHALWLAVAELVLTANDDQPLESDLAAAEHIAQLTVELQARLAEATGAGDTSAEVELPAVDRLLREASLIYWRDLRAHDAVSRLRGSTRRRGGLWPSWWSCVEQSLERCEEPLAAADHAIADAWHELVTGLSLTGAGTNTRRSS</sequence>
<dbReference type="RefSeq" id="WP_131461082.1">
    <property type="nucleotide sequence ID" value="NZ_SJJY01000002.1"/>
</dbReference>
<evidence type="ECO:0000313" key="3">
    <source>
        <dbReference type="Proteomes" id="UP000292385"/>
    </source>
</evidence>
<evidence type="ECO:0000313" key="2">
    <source>
        <dbReference type="EMBL" id="TCC31006.1"/>
    </source>
</evidence>
<dbReference type="AlphaFoldDB" id="A0A4R0IIG2"/>
<comment type="caution">
    <text evidence="2">The sequence shown here is derived from an EMBL/GenBank/DDBJ whole genome shotgun (WGS) entry which is preliminary data.</text>
</comment>
<organism evidence="2 4">
    <name type="scientific">Kribbella speibonae</name>
    <dbReference type="NCBI Taxonomy" id="1572660"/>
    <lineage>
        <taxon>Bacteria</taxon>
        <taxon>Bacillati</taxon>
        <taxon>Actinomycetota</taxon>
        <taxon>Actinomycetes</taxon>
        <taxon>Propionibacteriales</taxon>
        <taxon>Kribbellaceae</taxon>
        <taxon>Kribbella</taxon>
    </lineage>
</organism>
<dbReference type="EMBL" id="SJJY01000002">
    <property type="protein sequence ID" value="TCC24589.1"/>
    <property type="molecule type" value="Genomic_DNA"/>
</dbReference>
<dbReference type="Proteomes" id="UP000294225">
    <property type="component" value="Unassembled WGS sequence"/>
</dbReference>
<evidence type="ECO:0000313" key="4">
    <source>
        <dbReference type="Proteomes" id="UP000294225"/>
    </source>
</evidence>